<name>A0A3R5YVK6_ORNRH</name>
<gene>
    <name evidence="10" type="ORF">EQP59_03670</name>
</gene>
<evidence type="ECO:0000313" key="10">
    <source>
        <dbReference type="EMBL" id="QAR30516.1"/>
    </source>
</evidence>
<dbReference type="Gene3D" id="3.30.70.1350">
    <property type="entry name" value="Cation efflux protein, cytoplasmic domain"/>
    <property type="match status" value="1"/>
</dbReference>
<dbReference type="EMBL" id="CP035107">
    <property type="protein sequence ID" value="QAR30516.1"/>
    <property type="molecule type" value="Genomic_DNA"/>
</dbReference>
<dbReference type="FunFam" id="1.20.1510.10:FF:000006">
    <property type="entry name" value="Divalent cation efflux transporter"/>
    <property type="match status" value="1"/>
</dbReference>
<dbReference type="NCBIfam" id="TIGR01297">
    <property type="entry name" value="CDF"/>
    <property type="match status" value="1"/>
</dbReference>
<dbReference type="InterPro" id="IPR050291">
    <property type="entry name" value="CDF_Transporter"/>
</dbReference>
<dbReference type="InterPro" id="IPR027470">
    <property type="entry name" value="Cation_efflux_CTD"/>
</dbReference>
<dbReference type="GO" id="GO:0008324">
    <property type="term" value="F:monoatomic cation transmembrane transporter activity"/>
    <property type="evidence" value="ECO:0007669"/>
    <property type="project" value="InterPro"/>
</dbReference>
<evidence type="ECO:0000256" key="1">
    <source>
        <dbReference type="ARBA" id="ARBA00004141"/>
    </source>
</evidence>
<dbReference type="Proteomes" id="UP000287701">
    <property type="component" value="Chromosome"/>
</dbReference>
<proteinExistence type="inferred from homology"/>
<reference evidence="10 11" key="1">
    <citation type="submission" date="2019-01" db="EMBL/GenBank/DDBJ databases">
        <title>Whole Genome of Ornithobacterium rhinotracheale FARPER-174b.</title>
        <authorList>
            <person name="Tataje-Lavanda L.A."/>
            <person name="Montalvan A."/>
            <person name="Montesinos R."/>
            <person name="Zimic M."/>
            <person name="Fernandez-Sanchez M."/>
            <person name="Fernandez-Diaz M."/>
        </authorList>
    </citation>
    <scope>NUCLEOTIDE SEQUENCE [LARGE SCALE GENOMIC DNA]</scope>
    <source>
        <strain evidence="10 11">FARPER-174b</strain>
    </source>
</reference>
<feature type="transmembrane region" description="Helical" evidence="7">
    <location>
        <begin position="12"/>
        <end position="33"/>
    </location>
</feature>
<comment type="subcellular location">
    <subcellularLocation>
        <location evidence="1">Membrane</location>
        <topology evidence="1">Multi-pass membrane protein</topology>
    </subcellularLocation>
</comment>
<dbReference type="GO" id="GO:0016020">
    <property type="term" value="C:membrane"/>
    <property type="evidence" value="ECO:0007669"/>
    <property type="project" value="UniProtKB-SubCell"/>
</dbReference>
<feature type="transmembrane region" description="Helical" evidence="7">
    <location>
        <begin position="183"/>
        <end position="200"/>
    </location>
</feature>
<evidence type="ECO:0000259" key="8">
    <source>
        <dbReference type="Pfam" id="PF01545"/>
    </source>
</evidence>
<dbReference type="AlphaFoldDB" id="A0A3R5YVK6"/>
<feature type="domain" description="Cation efflux protein cytoplasmic" evidence="9">
    <location>
        <begin position="214"/>
        <end position="289"/>
    </location>
</feature>
<dbReference type="InterPro" id="IPR036837">
    <property type="entry name" value="Cation_efflux_CTD_sf"/>
</dbReference>
<feature type="domain" description="Cation efflux protein transmembrane" evidence="8">
    <location>
        <begin position="13"/>
        <end position="208"/>
    </location>
</feature>
<keyword evidence="6 7" id="KW-0472">Membrane</keyword>
<dbReference type="InterPro" id="IPR002524">
    <property type="entry name" value="Cation_efflux"/>
</dbReference>
<evidence type="ECO:0000256" key="3">
    <source>
        <dbReference type="ARBA" id="ARBA00022448"/>
    </source>
</evidence>
<evidence type="ECO:0000256" key="5">
    <source>
        <dbReference type="ARBA" id="ARBA00022989"/>
    </source>
</evidence>
<feature type="transmembrane region" description="Helical" evidence="7">
    <location>
        <begin position="155"/>
        <end position="177"/>
    </location>
</feature>
<dbReference type="Gene3D" id="1.20.1510.10">
    <property type="entry name" value="Cation efflux protein transmembrane domain"/>
    <property type="match status" value="1"/>
</dbReference>
<evidence type="ECO:0000256" key="7">
    <source>
        <dbReference type="SAM" id="Phobius"/>
    </source>
</evidence>
<dbReference type="PANTHER" id="PTHR43840">
    <property type="entry name" value="MITOCHONDRIAL METAL TRANSPORTER 1-RELATED"/>
    <property type="match status" value="1"/>
</dbReference>
<protein>
    <submittedName>
        <fullName evidence="10">Cation transporter</fullName>
    </submittedName>
</protein>
<evidence type="ECO:0000256" key="4">
    <source>
        <dbReference type="ARBA" id="ARBA00022692"/>
    </source>
</evidence>
<feature type="transmembrane region" description="Helical" evidence="7">
    <location>
        <begin position="81"/>
        <end position="103"/>
    </location>
</feature>
<evidence type="ECO:0000256" key="6">
    <source>
        <dbReference type="ARBA" id="ARBA00023136"/>
    </source>
</evidence>
<sequence length="292" mass="32458">MQNDNTQKAKSALLLGILGNLFLFFIKLIGGILGNSFALVADAIESLTDVISSTLLFFGFNYAHKPPDKDHPYGHGRAEPLMTFVVVIFLVISALIIAWESLVNIRTPHDLPKPFTLYILAAIILSKELFYRYSARAGEESESTSVKADAWHHRADAVTSLAAFMGISFALFMGEGFEAADDWAALVACGIILFNAYGIFRPALGEIMDEHRYDDFVREIRQTAEGVSGVHATEKCFVRKQGTQYIIDIHLIVDGEISVRQGHDIAHNVKKTLMLKYPKIIAVMTHVEPRQC</sequence>
<dbReference type="Pfam" id="PF01545">
    <property type="entry name" value="Cation_efflux"/>
    <property type="match status" value="1"/>
</dbReference>
<keyword evidence="5 7" id="KW-1133">Transmembrane helix</keyword>
<dbReference type="RefSeq" id="WP_128501004.1">
    <property type="nucleotide sequence ID" value="NZ_CP035107.1"/>
</dbReference>
<accession>A0A3R5YVK6</accession>
<organism evidence="10 11">
    <name type="scientific">Ornithobacterium rhinotracheale</name>
    <dbReference type="NCBI Taxonomy" id="28251"/>
    <lineage>
        <taxon>Bacteria</taxon>
        <taxon>Pseudomonadati</taxon>
        <taxon>Bacteroidota</taxon>
        <taxon>Flavobacteriia</taxon>
        <taxon>Flavobacteriales</taxon>
        <taxon>Weeksellaceae</taxon>
        <taxon>Ornithobacterium</taxon>
    </lineage>
</organism>
<dbReference type="OrthoDB" id="9806522at2"/>
<dbReference type="SUPFAM" id="SSF160240">
    <property type="entry name" value="Cation efflux protein cytoplasmic domain-like"/>
    <property type="match status" value="1"/>
</dbReference>
<dbReference type="PANTHER" id="PTHR43840:SF15">
    <property type="entry name" value="MITOCHONDRIAL METAL TRANSPORTER 1-RELATED"/>
    <property type="match status" value="1"/>
</dbReference>
<dbReference type="InterPro" id="IPR027469">
    <property type="entry name" value="Cation_efflux_TMD_sf"/>
</dbReference>
<keyword evidence="4 7" id="KW-0812">Transmembrane</keyword>
<dbReference type="Pfam" id="PF16916">
    <property type="entry name" value="ZT_dimer"/>
    <property type="match status" value="1"/>
</dbReference>
<keyword evidence="3" id="KW-0813">Transport</keyword>
<evidence type="ECO:0000313" key="11">
    <source>
        <dbReference type="Proteomes" id="UP000287701"/>
    </source>
</evidence>
<dbReference type="SUPFAM" id="SSF161111">
    <property type="entry name" value="Cation efflux protein transmembrane domain-like"/>
    <property type="match status" value="1"/>
</dbReference>
<dbReference type="InterPro" id="IPR058533">
    <property type="entry name" value="Cation_efflux_TM"/>
</dbReference>
<evidence type="ECO:0000259" key="9">
    <source>
        <dbReference type="Pfam" id="PF16916"/>
    </source>
</evidence>
<evidence type="ECO:0000256" key="2">
    <source>
        <dbReference type="ARBA" id="ARBA00008114"/>
    </source>
</evidence>
<comment type="similarity">
    <text evidence="2">Belongs to the cation diffusion facilitator (CDF) transporter (TC 2.A.4) family.</text>
</comment>